<evidence type="ECO:0000259" key="6">
    <source>
        <dbReference type="Pfam" id="PF13360"/>
    </source>
</evidence>
<evidence type="ECO:0000256" key="2">
    <source>
        <dbReference type="ARBA" id="ARBA00023136"/>
    </source>
</evidence>
<name>A0ABW1U158_9BURK</name>
<keyword evidence="5" id="KW-1133">Transmembrane helix</keyword>
<keyword evidence="2 4" id="KW-0472">Membrane</keyword>
<dbReference type="InterPro" id="IPR017687">
    <property type="entry name" value="BamB"/>
</dbReference>
<dbReference type="InterPro" id="IPR015943">
    <property type="entry name" value="WD40/YVTN_repeat-like_dom_sf"/>
</dbReference>
<dbReference type="Gene3D" id="2.130.10.10">
    <property type="entry name" value="YVTN repeat-like/Quinoprotein amine dehydrogenase"/>
    <property type="match status" value="1"/>
</dbReference>
<dbReference type="HAMAP" id="MF_00923">
    <property type="entry name" value="OM_assembly_BamB"/>
    <property type="match status" value="1"/>
</dbReference>
<dbReference type="EMBL" id="JBHSRS010000081">
    <property type="protein sequence ID" value="MFC6282905.1"/>
    <property type="molecule type" value="Genomic_DNA"/>
</dbReference>
<keyword evidence="5" id="KW-0812">Transmembrane</keyword>
<protein>
    <recommendedName>
        <fullName evidence="4">Outer membrane protein assembly factor BamB</fullName>
    </recommendedName>
</protein>
<dbReference type="NCBIfam" id="TIGR03300">
    <property type="entry name" value="assembly_YfgL"/>
    <property type="match status" value="1"/>
</dbReference>
<dbReference type="InterPro" id="IPR011047">
    <property type="entry name" value="Quinoprotein_ADH-like_sf"/>
</dbReference>
<proteinExistence type="inferred from homology"/>
<feature type="transmembrane region" description="Helical" evidence="5">
    <location>
        <begin position="12"/>
        <end position="34"/>
    </location>
</feature>
<organism evidence="7 8">
    <name type="scientific">Polaromonas aquatica</name>
    <dbReference type="NCBI Taxonomy" id="332657"/>
    <lineage>
        <taxon>Bacteria</taxon>
        <taxon>Pseudomonadati</taxon>
        <taxon>Pseudomonadota</taxon>
        <taxon>Betaproteobacteria</taxon>
        <taxon>Burkholderiales</taxon>
        <taxon>Comamonadaceae</taxon>
        <taxon>Polaromonas</taxon>
    </lineage>
</organism>
<keyword evidence="3 4" id="KW-0998">Cell outer membrane</keyword>
<evidence type="ECO:0000313" key="7">
    <source>
        <dbReference type="EMBL" id="MFC6282905.1"/>
    </source>
</evidence>
<comment type="similarity">
    <text evidence="4">Belongs to the BamB family.</text>
</comment>
<reference evidence="8" key="1">
    <citation type="journal article" date="2019" name="Int. J. Syst. Evol. Microbiol.">
        <title>The Global Catalogue of Microorganisms (GCM) 10K type strain sequencing project: providing services to taxonomists for standard genome sequencing and annotation.</title>
        <authorList>
            <consortium name="The Broad Institute Genomics Platform"/>
            <consortium name="The Broad Institute Genome Sequencing Center for Infectious Disease"/>
            <person name="Wu L."/>
            <person name="Ma J."/>
        </authorList>
    </citation>
    <scope>NUCLEOTIDE SEQUENCE [LARGE SCALE GENOMIC DNA]</scope>
    <source>
        <strain evidence="8">CCUG 39402</strain>
    </source>
</reference>
<dbReference type="SUPFAM" id="SSF50998">
    <property type="entry name" value="Quinoprotein alcohol dehydrogenase-like"/>
    <property type="match status" value="1"/>
</dbReference>
<comment type="caution">
    <text evidence="7">The sequence shown here is derived from an EMBL/GenBank/DDBJ whole genome shotgun (WGS) entry which is preliminary data.</text>
</comment>
<sequence length="386" mass="40415">MIFKPFRPLASVLRAPLAIIFIASLSGCSVFSFFSSPTKPQPATLQAVSGVVSAKQAWTSRIGPVTFPLDINVSGSTVFVAGNDGSVAALDARTGGDVWRTTVGAPIAAGVGSDGKVAAVVTQANEVVAIQDGREIWRQKLNAQAYTSPFVAGGRVFVLAADRSVNAFDGQTGRKLWTQQRPTEPLVLRQSGVLLAVGDTLVVGLSGRLAGLNPSNGSIRWEAPIASPRGINDVERLVDLVGRVSRDGDIVCARAFQASIGCVNTARGSLLWTKPANGAEGIHGDDRFLFGTESDGVVLAWRRADGERAWTTDNLRYRHLTAPLVVGRSVAIGDSAGFIHLLSREDGSALNRLTTDGSGIAAAPTLAGNTLIAVTRNGGVYGFVPE</sequence>
<evidence type="ECO:0000256" key="3">
    <source>
        <dbReference type="ARBA" id="ARBA00023237"/>
    </source>
</evidence>
<keyword evidence="8" id="KW-1185">Reference proteome</keyword>
<keyword evidence="4" id="KW-0564">Palmitate</keyword>
<gene>
    <name evidence="4 7" type="primary">bamB</name>
    <name evidence="7" type="ORF">ACFQND_16910</name>
</gene>
<evidence type="ECO:0000256" key="4">
    <source>
        <dbReference type="HAMAP-Rule" id="MF_00923"/>
    </source>
</evidence>
<evidence type="ECO:0000256" key="1">
    <source>
        <dbReference type="ARBA" id="ARBA00022729"/>
    </source>
</evidence>
<dbReference type="PANTHER" id="PTHR34512">
    <property type="entry name" value="CELL SURFACE PROTEIN"/>
    <property type="match status" value="1"/>
</dbReference>
<comment type="function">
    <text evidence="4">Part of the outer membrane protein assembly complex, which is involved in assembly and insertion of beta-barrel proteins into the outer membrane.</text>
</comment>
<dbReference type="InterPro" id="IPR002372">
    <property type="entry name" value="PQQ_rpt_dom"/>
</dbReference>
<dbReference type="Proteomes" id="UP001596270">
    <property type="component" value="Unassembled WGS sequence"/>
</dbReference>
<accession>A0ABW1U158</accession>
<feature type="domain" description="Pyrrolo-quinoline quinone repeat" evidence="6">
    <location>
        <begin position="84"/>
        <end position="312"/>
    </location>
</feature>
<evidence type="ECO:0000256" key="5">
    <source>
        <dbReference type="SAM" id="Phobius"/>
    </source>
</evidence>
<evidence type="ECO:0000313" key="8">
    <source>
        <dbReference type="Proteomes" id="UP001596270"/>
    </source>
</evidence>
<comment type="subcellular location">
    <subcellularLocation>
        <location evidence="4">Cell outer membrane</location>
        <topology evidence="4">Lipid-anchor</topology>
    </subcellularLocation>
</comment>
<dbReference type="Pfam" id="PF13360">
    <property type="entry name" value="PQQ_2"/>
    <property type="match status" value="1"/>
</dbReference>
<comment type="subunit">
    <text evidence="4">Part of the Bam complex.</text>
</comment>
<keyword evidence="4" id="KW-0449">Lipoprotein</keyword>
<dbReference type="SMART" id="SM00564">
    <property type="entry name" value="PQQ"/>
    <property type="match status" value="4"/>
</dbReference>
<dbReference type="InterPro" id="IPR018391">
    <property type="entry name" value="PQQ_b-propeller_rpt"/>
</dbReference>
<dbReference type="PROSITE" id="PS51257">
    <property type="entry name" value="PROKAR_LIPOPROTEIN"/>
    <property type="match status" value="1"/>
</dbReference>
<dbReference type="RefSeq" id="WP_371435334.1">
    <property type="nucleotide sequence ID" value="NZ_JBHSRS010000081.1"/>
</dbReference>
<keyword evidence="1 4" id="KW-0732">Signal</keyword>
<dbReference type="PANTHER" id="PTHR34512:SF30">
    <property type="entry name" value="OUTER MEMBRANE PROTEIN ASSEMBLY FACTOR BAMB"/>
    <property type="match status" value="1"/>
</dbReference>